<reference evidence="3 4" key="1">
    <citation type="submission" date="2022-03" db="EMBL/GenBank/DDBJ databases">
        <title>Pseudonocardia alaer sp. nov., a novel actinomycete isolated from reed forest soil.</title>
        <authorList>
            <person name="Wang L."/>
        </authorList>
    </citation>
    <scope>NUCLEOTIDE SEQUENCE [LARGE SCALE GENOMIC DNA]</scope>
    <source>
        <strain evidence="3 4">Y-16303</strain>
    </source>
</reference>
<evidence type="ECO:0000259" key="2">
    <source>
        <dbReference type="Pfam" id="PF03713"/>
    </source>
</evidence>
<feature type="chain" id="PRO_5047292700" evidence="1">
    <location>
        <begin position="20"/>
        <end position="239"/>
    </location>
</feature>
<dbReference type="PANTHER" id="PTHR36933:SF1">
    <property type="entry name" value="SLL0788 PROTEIN"/>
    <property type="match status" value="1"/>
</dbReference>
<feature type="signal peptide" evidence="1">
    <location>
        <begin position="1"/>
        <end position="19"/>
    </location>
</feature>
<evidence type="ECO:0000313" key="4">
    <source>
        <dbReference type="Proteomes" id="UP001299970"/>
    </source>
</evidence>
<dbReference type="PANTHER" id="PTHR36933">
    <property type="entry name" value="SLL0788 PROTEIN"/>
    <property type="match status" value="1"/>
</dbReference>
<comment type="caution">
    <text evidence="3">The sequence shown here is derived from an EMBL/GenBank/DDBJ whole genome shotgun (WGS) entry which is preliminary data.</text>
</comment>
<keyword evidence="4" id="KW-1185">Reference proteome</keyword>
<dbReference type="Proteomes" id="UP001299970">
    <property type="component" value="Unassembled WGS sequence"/>
</dbReference>
<dbReference type="Gene3D" id="1.20.1260.10">
    <property type="match status" value="1"/>
</dbReference>
<protein>
    <submittedName>
        <fullName evidence="3">DUF305 domain-containing protein</fullName>
    </submittedName>
</protein>
<accession>A0ABS9TG63</accession>
<name>A0ABS9TG63_9PSEU</name>
<dbReference type="EMBL" id="JAKXMK010000014">
    <property type="protein sequence ID" value="MCH6167524.1"/>
    <property type="molecule type" value="Genomic_DNA"/>
</dbReference>
<dbReference type="InterPro" id="IPR012347">
    <property type="entry name" value="Ferritin-like"/>
</dbReference>
<keyword evidence="1" id="KW-0732">Signal</keyword>
<dbReference type="RefSeq" id="WP_241037950.1">
    <property type="nucleotide sequence ID" value="NZ_BAAAJF010000005.1"/>
</dbReference>
<proteinExistence type="predicted"/>
<dbReference type="InterPro" id="IPR005183">
    <property type="entry name" value="DUF305_CopM-like"/>
</dbReference>
<evidence type="ECO:0000256" key="1">
    <source>
        <dbReference type="SAM" id="SignalP"/>
    </source>
</evidence>
<gene>
    <name evidence="3" type="ORF">MMF94_17700</name>
</gene>
<evidence type="ECO:0000313" key="3">
    <source>
        <dbReference type="EMBL" id="MCH6167524.1"/>
    </source>
</evidence>
<sequence>MAAVAIAGIAIAGTTGATAATAADPPTTAAAVAAEIAADPAATVAAQQIPGGSTPILNTAQQYANNLRGLSRAQAEQAFLAGMIRHHAAAISMAQLELARGANPEVKALAQQIISGQSQEITEMTNWLRDWYGLTPAQAKAREPADMQKLATRMAAGMTNMTTQLAAVPAGPASDKAFLSEMIPHHEMAIVIPPPMTTQAEHPALRALAGQIITAQLAQVRQMSTWLRDSYGVTTAVRT</sequence>
<feature type="domain" description="DUF305" evidence="2">
    <location>
        <begin position="76"/>
        <end position="227"/>
    </location>
</feature>
<dbReference type="Pfam" id="PF03713">
    <property type="entry name" value="DUF305"/>
    <property type="match status" value="1"/>
</dbReference>
<organism evidence="3 4">
    <name type="scientific">Pseudonocardia alaniniphila</name>
    <dbReference type="NCBI Taxonomy" id="75291"/>
    <lineage>
        <taxon>Bacteria</taxon>
        <taxon>Bacillati</taxon>
        <taxon>Actinomycetota</taxon>
        <taxon>Actinomycetes</taxon>
        <taxon>Pseudonocardiales</taxon>
        <taxon>Pseudonocardiaceae</taxon>
        <taxon>Pseudonocardia</taxon>
    </lineage>
</organism>